<evidence type="ECO:0000256" key="7">
    <source>
        <dbReference type="ARBA" id="ARBA00022777"/>
    </source>
</evidence>
<keyword evidence="4" id="KW-0472">Membrane</keyword>
<comment type="subcellular location">
    <subcellularLocation>
        <location evidence="2">Cell membrane</location>
        <topology evidence="2">Multi-pass membrane protein</topology>
    </subcellularLocation>
</comment>
<evidence type="ECO:0000256" key="5">
    <source>
        <dbReference type="ARBA" id="ARBA00022553"/>
    </source>
</evidence>
<evidence type="ECO:0000256" key="3">
    <source>
        <dbReference type="ARBA" id="ARBA00012438"/>
    </source>
</evidence>
<dbReference type="PRINTS" id="PR00344">
    <property type="entry name" value="BCTRLSENSOR"/>
</dbReference>
<keyword evidence="4" id="KW-1003">Cell membrane</keyword>
<dbReference type="InterPro" id="IPR036890">
    <property type="entry name" value="HATPase_C_sf"/>
</dbReference>
<dbReference type="GO" id="GO:0005886">
    <property type="term" value="C:plasma membrane"/>
    <property type="evidence" value="ECO:0007669"/>
    <property type="project" value="UniProtKB-SubCell"/>
</dbReference>
<dbReference type="SMART" id="SM00388">
    <property type="entry name" value="HisKA"/>
    <property type="match status" value="1"/>
</dbReference>
<sequence>MTAPIDCDELVTLVTRMEHLVESMHVQQRQFVTDASHELGTPLAGLRLQLEEARMHPGQTDLDELVRHALREVDRLQAIIGDLLTLARLDAGSQDPPLPIEVADFVEAEVDKRAHHGLPIHLDLEEGLVVGGVTGTLARLLGNVLDNAERHGGSAVRVTVSGEEDEVVITVDDDGPGIPQPDRERVFDHFTRIDSARSRECGGAGLGLPIALAIAQAHSGTLTAQESDMGGARLELRLPLLRLEATTGEAA</sequence>
<evidence type="ECO:0000256" key="1">
    <source>
        <dbReference type="ARBA" id="ARBA00000085"/>
    </source>
</evidence>
<evidence type="ECO:0000313" key="12">
    <source>
        <dbReference type="Proteomes" id="UP001139648"/>
    </source>
</evidence>
<comment type="caution">
    <text evidence="11">The sequence shown here is derived from an EMBL/GenBank/DDBJ whole genome shotgun (WGS) entry which is preliminary data.</text>
</comment>
<dbReference type="PANTHER" id="PTHR44936:SF9">
    <property type="entry name" value="SENSOR PROTEIN CREC"/>
    <property type="match status" value="1"/>
</dbReference>
<dbReference type="Pfam" id="PF02518">
    <property type="entry name" value="HATPase_c"/>
    <property type="match status" value="1"/>
</dbReference>
<keyword evidence="9" id="KW-0843">Virulence</keyword>
<dbReference type="PROSITE" id="PS50109">
    <property type="entry name" value="HIS_KIN"/>
    <property type="match status" value="1"/>
</dbReference>
<keyword evidence="8" id="KW-0902">Two-component regulatory system</keyword>
<reference evidence="11" key="1">
    <citation type="submission" date="2022-06" db="EMBL/GenBank/DDBJ databases">
        <title>Sequencing the genomes of 1000 actinobacteria strains.</title>
        <authorList>
            <person name="Klenk H.-P."/>
        </authorList>
    </citation>
    <scope>NUCLEOTIDE SEQUENCE</scope>
    <source>
        <strain evidence="11">DSM 46694</strain>
    </source>
</reference>
<organism evidence="11 12">
    <name type="scientific">Nonomuraea thailandensis</name>
    <dbReference type="NCBI Taxonomy" id="1188745"/>
    <lineage>
        <taxon>Bacteria</taxon>
        <taxon>Bacillati</taxon>
        <taxon>Actinomycetota</taxon>
        <taxon>Actinomycetes</taxon>
        <taxon>Streptosporangiales</taxon>
        <taxon>Streptosporangiaceae</taxon>
        <taxon>Nonomuraea</taxon>
    </lineage>
</organism>
<dbReference type="InterPro" id="IPR036097">
    <property type="entry name" value="HisK_dim/P_sf"/>
</dbReference>
<dbReference type="RefSeq" id="WP_253739355.1">
    <property type="nucleotide sequence ID" value="NZ_BAABKA010000011.1"/>
</dbReference>
<dbReference type="InterPro" id="IPR004358">
    <property type="entry name" value="Sig_transdc_His_kin-like_C"/>
</dbReference>
<name>A0A9X2G8H4_9ACTN</name>
<dbReference type="SUPFAM" id="SSF55874">
    <property type="entry name" value="ATPase domain of HSP90 chaperone/DNA topoisomerase II/histidine kinase"/>
    <property type="match status" value="1"/>
</dbReference>
<accession>A0A9X2G8H4</accession>
<dbReference type="SUPFAM" id="SSF47384">
    <property type="entry name" value="Homodimeric domain of signal transducing histidine kinase"/>
    <property type="match status" value="1"/>
</dbReference>
<dbReference type="InterPro" id="IPR050980">
    <property type="entry name" value="2C_sensor_his_kinase"/>
</dbReference>
<feature type="domain" description="Histidine kinase" evidence="10">
    <location>
        <begin position="34"/>
        <end position="242"/>
    </location>
</feature>
<dbReference type="SMART" id="SM00387">
    <property type="entry name" value="HATPase_c"/>
    <property type="match status" value="1"/>
</dbReference>
<keyword evidence="6" id="KW-0808">Transferase</keyword>
<evidence type="ECO:0000256" key="9">
    <source>
        <dbReference type="ARBA" id="ARBA00023026"/>
    </source>
</evidence>
<dbReference type="EC" id="2.7.13.3" evidence="3"/>
<gene>
    <name evidence="11" type="ORF">HD597_000012</name>
</gene>
<dbReference type="EMBL" id="JAMZEB010000001">
    <property type="protein sequence ID" value="MCP2352992.1"/>
    <property type="molecule type" value="Genomic_DNA"/>
</dbReference>
<dbReference type="Pfam" id="PF00512">
    <property type="entry name" value="HisKA"/>
    <property type="match status" value="1"/>
</dbReference>
<evidence type="ECO:0000256" key="6">
    <source>
        <dbReference type="ARBA" id="ARBA00022679"/>
    </source>
</evidence>
<dbReference type="CDD" id="cd00082">
    <property type="entry name" value="HisKA"/>
    <property type="match status" value="1"/>
</dbReference>
<dbReference type="InterPro" id="IPR005467">
    <property type="entry name" value="His_kinase_dom"/>
</dbReference>
<evidence type="ECO:0000256" key="2">
    <source>
        <dbReference type="ARBA" id="ARBA00004651"/>
    </source>
</evidence>
<evidence type="ECO:0000256" key="4">
    <source>
        <dbReference type="ARBA" id="ARBA00022475"/>
    </source>
</evidence>
<comment type="catalytic activity">
    <reaction evidence="1">
        <text>ATP + protein L-histidine = ADP + protein N-phospho-L-histidine.</text>
        <dbReference type="EC" id="2.7.13.3"/>
    </reaction>
</comment>
<keyword evidence="7 11" id="KW-0418">Kinase</keyword>
<keyword evidence="5" id="KW-0597">Phosphoprotein</keyword>
<dbReference type="PANTHER" id="PTHR44936">
    <property type="entry name" value="SENSOR PROTEIN CREC"/>
    <property type="match status" value="1"/>
</dbReference>
<dbReference type="Gene3D" id="1.10.287.130">
    <property type="match status" value="1"/>
</dbReference>
<evidence type="ECO:0000313" key="11">
    <source>
        <dbReference type="EMBL" id="MCP2352992.1"/>
    </source>
</evidence>
<dbReference type="GO" id="GO:0000155">
    <property type="term" value="F:phosphorelay sensor kinase activity"/>
    <property type="evidence" value="ECO:0007669"/>
    <property type="project" value="InterPro"/>
</dbReference>
<dbReference type="Gene3D" id="3.30.565.10">
    <property type="entry name" value="Histidine kinase-like ATPase, C-terminal domain"/>
    <property type="match status" value="1"/>
</dbReference>
<protein>
    <recommendedName>
        <fullName evidence="3">histidine kinase</fullName>
        <ecNumber evidence="3">2.7.13.3</ecNumber>
    </recommendedName>
</protein>
<keyword evidence="12" id="KW-1185">Reference proteome</keyword>
<evidence type="ECO:0000259" key="10">
    <source>
        <dbReference type="PROSITE" id="PS50109"/>
    </source>
</evidence>
<dbReference type="InterPro" id="IPR003594">
    <property type="entry name" value="HATPase_dom"/>
</dbReference>
<dbReference type="Proteomes" id="UP001139648">
    <property type="component" value="Unassembled WGS sequence"/>
</dbReference>
<proteinExistence type="predicted"/>
<dbReference type="AlphaFoldDB" id="A0A9X2G8H4"/>
<evidence type="ECO:0000256" key="8">
    <source>
        <dbReference type="ARBA" id="ARBA00023012"/>
    </source>
</evidence>
<dbReference type="InterPro" id="IPR003661">
    <property type="entry name" value="HisK_dim/P_dom"/>
</dbReference>